<keyword evidence="2" id="KW-0560">Oxidoreductase</keyword>
<dbReference type="InterPro" id="IPR050097">
    <property type="entry name" value="Ferredoxin-NADP_redctase_2"/>
</dbReference>
<dbReference type="HOGENOM" id="CLU_031864_5_8_10"/>
<dbReference type="PANTHER" id="PTHR48105">
    <property type="entry name" value="THIOREDOXIN REDUCTASE 1-RELATED-RELATED"/>
    <property type="match status" value="1"/>
</dbReference>
<dbReference type="PRINTS" id="PR00368">
    <property type="entry name" value="FADPNR"/>
</dbReference>
<evidence type="ECO:0000313" key="6">
    <source>
        <dbReference type="Proteomes" id="UP000002011"/>
    </source>
</evidence>
<organism evidence="5 6">
    <name type="scientific">Dyadobacter fermentans (strain ATCC 700827 / DSM 18053 / CIP 107007 / KCTC 52180 / NS114)</name>
    <dbReference type="NCBI Taxonomy" id="471854"/>
    <lineage>
        <taxon>Bacteria</taxon>
        <taxon>Pseudomonadati</taxon>
        <taxon>Bacteroidota</taxon>
        <taxon>Cytophagia</taxon>
        <taxon>Cytophagales</taxon>
        <taxon>Spirosomataceae</taxon>
        <taxon>Dyadobacter</taxon>
    </lineage>
</organism>
<accession>C6VYF9</accession>
<dbReference type="SUPFAM" id="SSF51905">
    <property type="entry name" value="FAD/NAD(P)-binding domain"/>
    <property type="match status" value="1"/>
</dbReference>
<reference evidence="5 6" key="1">
    <citation type="journal article" date="2009" name="Stand. Genomic Sci.">
        <title>Complete genome sequence of Dyadobacter fermentans type strain (NS114).</title>
        <authorList>
            <person name="Lang E."/>
            <person name="Lapidus A."/>
            <person name="Chertkov O."/>
            <person name="Brettin T."/>
            <person name="Detter J.C."/>
            <person name="Han C."/>
            <person name="Copeland A."/>
            <person name="Glavina Del Rio T."/>
            <person name="Nolan M."/>
            <person name="Chen F."/>
            <person name="Lucas S."/>
            <person name="Tice H."/>
            <person name="Cheng J.F."/>
            <person name="Land M."/>
            <person name="Hauser L."/>
            <person name="Chang Y.J."/>
            <person name="Jeffries C.D."/>
            <person name="Kopitz M."/>
            <person name="Bruce D."/>
            <person name="Goodwin L."/>
            <person name="Pitluck S."/>
            <person name="Ovchinnikova G."/>
            <person name="Pati A."/>
            <person name="Ivanova N."/>
            <person name="Mavrommatis K."/>
            <person name="Chen A."/>
            <person name="Palaniappan K."/>
            <person name="Chain P."/>
            <person name="Bristow J."/>
            <person name="Eisen J.A."/>
            <person name="Markowitz V."/>
            <person name="Hugenholtz P."/>
            <person name="Goker M."/>
            <person name="Rohde M."/>
            <person name="Kyrpides N.C."/>
            <person name="Klenk H.P."/>
        </authorList>
    </citation>
    <scope>NUCLEOTIDE SEQUENCE [LARGE SCALE GENOMIC DNA]</scope>
    <source>
        <strain evidence="6">ATCC 700827 / DSM 18053 / CIP 107007 / KCTC 52180 / NS114</strain>
    </source>
</reference>
<dbReference type="GO" id="GO:0016491">
    <property type="term" value="F:oxidoreductase activity"/>
    <property type="evidence" value="ECO:0007669"/>
    <property type="project" value="UniProtKB-KW"/>
</dbReference>
<dbReference type="Pfam" id="PF00072">
    <property type="entry name" value="Response_reg"/>
    <property type="match status" value="1"/>
</dbReference>
<dbReference type="SUPFAM" id="SSF52172">
    <property type="entry name" value="CheY-like"/>
    <property type="match status" value="1"/>
</dbReference>
<dbReference type="GO" id="GO:0000160">
    <property type="term" value="P:phosphorelay signal transduction system"/>
    <property type="evidence" value="ECO:0007669"/>
    <property type="project" value="InterPro"/>
</dbReference>
<dbReference type="Pfam" id="PF07992">
    <property type="entry name" value="Pyr_redox_2"/>
    <property type="match status" value="1"/>
</dbReference>
<dbReference type="InterPro" id="IPR001789">
    <property type="entry name" value="Sig_transdc_resp-reg_receiver"/>
</dbReference>
<dbReference type="InterPro" id="IPR023753">
    <property type="entry name" value="FAD/NAD-binding_dom"/>
</dbReference>
<keyword evidence="1" id="KW-0285">Flavoprotein</keyword>
<dbReference type="eggNOG" id="COG3437">
    <property type="taxonomic scope" value="Bacteria"/>
</dbReference>
<dbReference type="EMBL" id="CP001619">
    <property type="protein sequence ID" value="ACT91638.1"/>
    <property type="molecule type" value="Genomic_DNA"/>
</dbReference>
<dbReference type="Proteomes" id="UP000002011">
    <property type="component" value="Chromosome"/>
</dbReference>
<keyword evidence="6" id="KW-1185">Reference proteome</keyword>
<evidence type="ECO:0000259" key="4">
    <source>
        <dbReference type="PROSITE" id="PS50110"/>
    </source>
</evidence>
<dbReference type="PRINTS" id="PR00469">
    <property type="entry name" value="PNDRDTASEII"/>
</dbReference>
<dbReference type="Gene3D" id="3.50.50.60">
    <property type="entry name" value="FAD/NAD(P)-binding domain"/>
    <property type="match status" value="2"/>
</dbReference>
<proteinExistence type="predicted"/>
<evidence type="ECO:0000256" key="3">
    <source>
        <dbReference type="PROSITE-ProRule" id="PRU00169"/>
    </source>
</evidence>
<dbReference type="KEGG" id="dfe:Dfer_0369"/>
<dbReference type="STRING" id="471854.Dfer_0369"/>
<dbReference type="PROSITE" id="PS50110">
    <property type="entry name" value="RESPONSE_REGULATORY"/>
    <property type="match status" value="1"/>
</dbReference>
<dbReference type="CDD" id="cd17595">
    <property type="entry name" value="REC_TrxB"/>
    <property type="match status" value="1"/>
</dbReference>
<evidence type="ECO:0000313" key="5">
    <source>
        <dbReference type="EMBL" id="ACT91638.1"/>
    </source>
</evidence>
<name>C6VYF9_DYAFD</name>
<feature type="modified residue" description="4-aspartylphosphate" evidence="3">
    <location>
        <position position="76"/>
    </location>
</feature>
<dbReference type="eggNOG" id="COG0492">
    <property type="taxonomic scope" value="Bacteria"/>
</dbReference>
<evidence type="ECO:0000256" key="1">
    <source>
        <dbReference type="ARBA" id="ARBA00022630"/>
    </source>
</evidence>
<dbReference type="InterPro" id="IPR011006">
    <property type="entry name" value="CheY-like_superfamily"/>
</dbReference>
<sequence>MDNFDSQLTLIKAPMALPIIFSIDDDPQVLRAISRDLKSHYREKYRILSTTSVAEAMESLLELQNRGDEVAMFISDQRMPEMQGVDFLQKAMKMFPFAKRVLLTAYSDTEAAIKAINDVQLDYYLMKPWDPPEEKLYPAIDELLRDWQGNYRPDFKGIKVIGYQFSPKAHEIKDFLAGNLVPYLWLDAESSETGRQISQSNNLCPVDFPVVIFEDGSLLKMPSLIDIAERIGLNPKTKQQIYDVVIIGAGPAGLAASVYGASEGLSTLLIERKAPGGQAGTSSRIENYLGFPTGLSGAELTRRAITQATRFGTEFLSPQFVKEIKLKDQYKTVVLGDGNEVNARAVVITTGVDYRKLDTKGVEDFTGKGIYYGAASTEASSCGNKDVYVLGGGNSAGQAAMYLSKFARSVYILVRKNDLTSSMSSYLIDQIAGTENISVLGCTEIVEAHGDGHLENLKLVDLNTNEERTVPADALFIFIGAKPYTDWVGLEIIKNKKGFIETGREMKNYDNFREIWKADRDPYLLETSSPGIFAAGDVRAGAMNRVTSAVGEGSMSISFVHQYLSEV</sequence>
<dbReference type="AlphaFoldDB" id="C6VYF9"/>
<feature type="domain" description="Response regulatory" evidence="4">
    <location>
        <begin position="19"/>
        <end position="142"/>
    </location>
</feature>
<keyword evidence="3" id="KW-0597">Phosphoprotein</keyword>
<gene>
    <name evidence="5" type="ordered locus">Dfer_0369</name>
</gene>
<protein>
    <submittedName>
        <fullName evidence="5">Response regulator receiver modulated FAD-dependent pyridine nucleotide-disulphide oxidoreductase</fullName>
    </submittedName>
</protein>
<dbReference type="InterPro" id="IPR036188">
    <property type="entry name" value="FAD/NAD-bd_sf"/>
</dbReference>
<dbReference type="Gene3D" id="3.40.50.2300">
    <property type="match status" value="1"/>
</dbReference>
<dbReference type="SMART" id="SM00448">
    <property type="entry name" value="REC"/>
    <property type="match status" value="1"/>
</dbReference>
<evidence type="ECO:0000256" key="2">
    <source>
        <dbReference type="ARBA" id="ARBA00023002"/>
    </source>
</evidence>